<comment type="similarity">
    <text evidence="8">Belongs to the binding-protein-dependent transport system permease family. LivHM subfamily.</text>
</comment>
<keyword evidence="2" id="KW-0813">Transport</keyword>
<keyword evidence="3" id="KW-1003">Cell membrane</keyword>
<dbReference type="PANTHER" id="PTHR11795">
    <property type="entry name" value="BRANCHED-CHAIN AMINO ACID TRANSPORT SYSTEM PERMEASE PROTEIN LIVH"/>
    <property type="match status" value="1"/>
</dbReference>
<comment type="subcellular location">
    <subcellularLocation>
        <location evidence="1">Cell membrane</location>
        <topology evidence="1">Multi-pass membrane protein</topology>
    </subcellularLocation>
</comment>
<evidence type="ECO:0000256" key="8">
    <source>
        <dbReference type="ARBA" id="ARBA00037998"/>
    </source>
</evidence>
<keyword evidence="4 9" id="KW-0812">Transmembrane</keyword>
<feature type="transmembrane region" description="Helical" evidence="9">
    <location>
        <begin position="6"/>
        <end position="27"/>
    </location>
</feature>
<accession>A0A0L6ZBL8</accession>
<dbReference type="Pfam" id="PF02653">
    <property type="entry name" value="BPD_transp_2"/>
    <property type="match status" value="1"/>
</dbReference>
<evidence type="ECO:0000256" key="6">
    <source>
        <dbReference type="ARBA" id="ARBA00022989"/>
    </source>
</evidence>
<evidence type="ECO:0000256" key="3">
    <source>
        <dbReference type="ARBA" id="ARBA00022475"/>
    </source>
</evidence>
<keyword evidence="5" id="KW-0029">Amino-acid transport</keyword>
<dbReference type="PATRIC" id="fig|1121318.3.peg.1208"/>
<evidence type="ECO:0000256" key="2">
    <source>
        <dbReference type="ARBA" id="ARBA00022448"/>
    </source>
</evidence>
<name>A0A0L6ZBL8_9CLOT</name>
<dbReference type="AlphaFoldDB" id="A0A0L6ZBL8"/>
<feature type="transmembrane region" description="Helical" evidence="9">
    <location>
        <begin position="225"/>
        <end position="249"/>
    </location>
</feature>
<evidence type="ECO:0000256" key="4">
    <source>
        <dbReference type="ARBA" id="ARBA00022692"/>
    </source>
</evidence>
<dbReference type="GO" id="GO:0022857">
    <property type="term" value="F:transmembrane transporter activity"/>
    <property type="evidence" value="ECO:0007669"/>
    <property type="project" value="InterPro"/>
</dbReference>
<comment type="caution">
    <text evidence="10">The sequence shown here is derived from an EMBL/GenBank/DDBJ whole genome shotgun (WGS) entry which is preliminary data.</text>
</comment>
<organism evidence="10 11">
    <name type="scientific">Clostridium homopropionicum DSM 5847</name>
    <dbReference type="NCBI Taxonomy" id="1121318"/>
    <lineage>
        <taxon>Bacteria</taxon>
        <taxon>Bacillati</taxon>
        <taxon>Bacillota</taxon>
        <taxon>Clostridia</taxon>
        <taxon>Eubacteriales</taxon>
        <taxon>Clostridiaceae</taxon>
        <taxon>Clostridium</taxon>
    </lineage>
</organism>
<keyword evidence="7 9" id="KW-0472">Membrane</keyword>
<evidence type="ECO:0000256" key="5">
    <source>
        <dbReference type="ARBA" id="ARBA00022970"/>
    </source>
</evidence>
<feature type="transmembrane region" description="Helical" evidence="9">
    <location>
        <begin position="95"/>
        <end position="115"/>
    </location>
</feature>
<proteinExistence type="inferred from homology"/>
<dbReference type="InterPro" id="IPR001851">
    <property type="entry name" value="ABC_transp_permease"/>
</dbReference>
<protein>
    <submittedName>
        <fullName evidence="10">High-affinity branched-chain amino acid transport system permease protein LivH</fullName>
    </submittedName>
</protein>
<evidence type="ECO:0000313" key="11">
    <source>
        <dbReference type="Proteomes" id="UP000037043"/>
    </source>
</evidence>
<feature type="transmembrane region" description="Helical" evidence="9">
    <location>
        <begin position="60"/>
        <end position="83"/>
    </location>
</feature>
<dbReference type="CDD" id="cd06582">
    <property type="entry name" value="TM_PBP1_LivH_like"/>
    <property type="match status" value="1"/>
</dbReference>
<gene>
    <name evidence="10" type="primary">livH_1</name>
    <name evidence="10" type="ORF">CLHOM_11980</name>
</gene>
<keyword evidence="6 9" id="KW-1133">Transmembrane helix</keyword>
<evidence type="ECO:0000256" key="1">
    <source>
        <dbReference type="ARBA" id="ARBA00004651"/>
    </source>
</evidence>
<feature type="transmembrane region" description="Helical" evidence="9">
    <location>
        <begin position="264"/>
        <end position="286"/>
    </location>
</feature>
<dbReference type="Proteomes" id="UP000037043">
    <property type="component" value="Unassembled WGS sequence"/>
</dbReference>
<reference evidence="11" key="1">
    <citation type="submission" date="2015-08" db="EMBL/GenBank/DDBJ databases">
        <title>Genome sequence of the strict anaerobe Clostridium homopropionicum LuHBu1 (DSM 5847T).</title>
        <authorList>
            <person name="Poehlein A."/>
            <person name="Beck M."/>
            <person name="Schiel-Bengelsdorf B."/>
            <person name="Bengelsdorf F.R."/>
            <person name="Daniel R."/>
            <person name="Duerre P."/>
        </authorList>
    </citation>
    <scope>NUCLEOTIDE SEQUENCE [LARGE SCALE GENOMIC DNA]</scope>
    <source>
        <strain evidence="11">DSM 5847</strain>
    </source>
</reference>
<dbReference type="GO" id="GO:0005886">
    <property type="term" value="C:plasma membrane"/>
    <property type="evidence" value="ECO:0007669"/>
    <property type="project" value="UniProtKB-SubCell"/>
</dbReference>
<dbReference type="RefSeq" id="WP_052220778.1">
    <property type="nucleotide sequence ID" value="NZ_LHUR01000015.1"/>
</dbReference>
<evidence type="ECO:0000256" key="9">
    <source>
        <dbReference type="SAM" id="Phobius"/>
    </source>
</evidence>
<dbReference type="PANTHER" id="PTHR11795:SF451">
    <property type="entry name" value="ABC TRANSPORTER PERMEASE PROTEIN"/>
    <property type="match status" value="1"/>
</dbReference>
<dbReference type="InterPro" id="IPR052157">
    <property type="entry name" value="BCAA_transport_permease"/>
</dbReference>
<evidence type="ECO:0000256" key="7">
    <source>
        <dbReference type="ARBA" id="ARBA00023136"/>
    </source>
</evidence>
<sequence>MVVFLQNIISGLETGALYALAALGLVLIFKTSDVINFAQGDMAMFSAFVAYRIFEKHVPYWGAVIGALVFAAVFGYIIERLFLRPAVKASIINKLIITMGLVMVVQGLAVIFFGTEDYYLRKAIESNNINVDGVIIQPNAIFIIVLILAIVFIFNYLVKKTKFGISIRATAEKDMTARMMGIPVSSVYSRSWMIATALGALAGILVAPKTQVSVTMMADIHMKSFIAAVVGGFSSFIGPVAGGFIMGIADNMVGYYISLDWKTVIVYGFLIVMLLVKPAGLFGEIIRKKV</sequence>
<feature type="transmembrane region" description="Helical" evidence="9">
    <location>
        <begin position="135"/>
        <end position="158"/>
    </location>
</feature>
<dbReference type="EMBL" id="LHUR01000015">
    <property type="protein sequence ID" value="KOA20379.1"/>
    <property type="molecule type" value="Genomic_DNA"/>
</dbReference>
<dbReference type="GO" id="GO:0006865">
    <property type="term" value="P:amino acid transport"/>
    <property type="evidence" value="ECO:0007669"/>
    <property type="project" value="UniProtKB-KW"/>
</dbReference>
<evidence type="ECO:0000313" key="10">
    <source>
        <dbReference type="EMBL" id="KOA20379.1"/>
    </source>
</evidence>
<dbReference type="STRING" id="36844.SAMN04488501_11533"/>
<keyword evidence="11" id="KW-1185">Reference proteome</keyword>